<evidence type="ECO:0000313" key="3">
    <source>
        <dbReference type="EMBL" id="DAE09396.1"/>
    </source>
</evidence>
<organism evidence="3">
    <name type="scientific">Siphoviridae sp. ct96x5</name>
    <dbReference type="NCBI Taxonomy" id="2825367"/>
    <lineage>
        <taxon>Viruses</taxon>
        <taxon>Duplodnaviria</taxon>
        <taxon>Heunggongvirae</taxon>
        <taxon>Uroviricota</taxon>
        <taxon>Caudoviricetes</taxon>
    </lineage>
</organism>
<dbReference type="EMBL" id="BK015488">
    <property type="protein sequence ID" value="DAE09396.1"/>
    <property type="molecule type" value="Genomic_DNA"/>
</dbReference>
<feature type="region of interest" description="Disordered" evidence="2">
    <location>
        <begin position="602"/>
        <end position="627"/>
    </location>
</feature>
<sequence>MKGYIGYLAGAKLETLALQAGTVLLNAGLSFMATLIVNKLVGAYQKHQQGLKDAADAAKQAATDFESAKTQMEELAQSYRDLGDSAEWDTTSTEKAKSLQEQILELFKGQSSEMDDLLDKIDLANGKYEKQKQILNDIALQNAKDARSDLVTNKNNAKRDLENTVGPLGNKGDFTELRGDSKKYAQALADAGIGSAYGNGRDYYLGDFDFSKAQDVLAAYDKLNQAIEYLNNNFEDADFSQDELWNGLVSMKGTLEDNVNEYQAALDAMNQNDAIIKVGEALQKTTIDSKEAFEEFKDSLVEGKNYSDDYKQAILDVANGAFPEYADAADEAADANSNFGDSAKDVNIDELWQNVNSQIDSIQSAYNSLTSAIDEYNQYGALSMDTLQSLLTLDDQYLACLIDQNGQLSLNMQSFQSVANARLNDAKATAVQQAMEELNTIAQSNEISTAGGVAGALANKGAVIDTLAAQYKNLGDWAGYAAKAEALADAYGKAAAVDADAADAVMSGLNAKFALIDSTMSQIQSSAAGAGKALGGYGNAAKGAGGSSGGAAKQVDELTDSLNKQKDAIEETKKALEEQQNQLKIYGQAAVDELEKRIDALNDEKDAQDDAFDKEKERLKDEQELKDDAFDKEKKRIKAEKDLQDKLYKKQKEELQNQKKLQDDIYQKQIDALKEKKEALQDANDEEDRAIELAKLQDQLEQARSQRTKRVYEHDTGFEWKVDESAVSDAQNALDDKQREWRRADAISAIEDEIDAVEKLKDTYDDQIDSEIDGIDAAKDAYDEKIEDMLDKLDQEKEAFDEMMEAQIAEIEARKDAYDEAMNAEIEKLEALKDEWNDTLSLVGTSWDEYQAKLAAAAEFQGMSLEQMAASHTTYKDNVIANMQAIGEADAQLAAIEEQLTAAEEAKNAATSSGAGSTGGAAGATNNYATAADALTAKLGDLAIQIATTGDQNEALKEREAELLDQLSSGTLGTIERKMALEELDSVQAQIAANEQTLSDLSAQYVEAIANETNVTVEYRQQQMDVLSELADNYDINYGMVADTLNEYLSNLDTTTTTNEQKFNAIKQTISLFAQNAKTDMANAGTSMTTFQSTLTGALQTCGGSVDTLIGKLGNLAQVAANAIKAVANAKQAAANASSGTEGHALGSQYIRRTGLAKVDEEGKEIIVRQGGSNGRYTYLERGDSVIPASYSKNLWDLGANPAEWFERQYNKFNRMDTSRAVYTGGDVSYSISVGDIVISNPIANSDDLARGLKQNLPASFMQAIGVRM</sequence>
<proteinExistence type="predicted"/>
<evidence type="ECO:0000256" key="1">
    <source>
        <dbReference type="SAM" id="Coils"/>
    </source>
</evidence>
<name>A0A8S5PT27_9CAUD</name>
<reference evidence="3" key="1">
    <citation type="journal article" date="2021" name="Proc. Natl. Acad. Sci. U.S.A.">
        <title>A Catalog of Tens of Thousands of Viruses from Human Metagenomes Reveals Hidden Associations with Chronic Diseases.</title>
        <authorList>
            <person name="Tisza M.J."/>
            <person name="Buck C.B."/>
        </authorList>
    </citation>
    <scope>NUCLEOTIDE SEQUENCE</scope>
    <source>
        <strain evidence="3">Ct96x5</strain>
    </source>
</reference>
<evidence type="ECO:0000256" key="2">
    <source>
        <dbReference type="SAM" id="MobiDB-lite"/>
    </source>
</evidence>
<feature type="coiled-coil region" evidence="1">
    <location>
        <begin position="977"/>
        <end position="1004"/>
    </location>
</feature>
<feature type="coiled-coil region" evidence="1">
    <location>
        <begin position="663"/>
        <end position="706"/>
    </location>
</feature>
<feature type="coiled-coil region" evidence="1">
    <location>
        <begin position="747"/>
        <end position="839"/>
    </location>
</feature>
<feature type="coiled-coil region" evidence="1">
    <location>
        <begin position="886"/>
        <end position="913"/>
    </location>
</feature>
<feature type="compositionally biased region" description="Basic and acidic residues" evidence="2">
    <location>
        <begin position="611"/>
        <end position="627"/>
    </location>
</feature>
<protein>
    <submittedName>
        <fullName evidence="3">Chromosome segregation ATPase</fullName>
    </submittedName>
</protein>
<keyword evidence="1" id="KW-0175">Coiled coil</keyword>
<feature type="coiled-coil region" evidence="1">
    <location>
        <begin position="213"/>
        <end position="272"/>
    </location>
</feature>
<accession>A0A8S5PT27</accession>